<evidence type="ECO:0000256" key="3">
    <source>
        <dbReference type="ARBA" id="ARBA00022840"/>
    </source>
</evidence>
<dbReference type="Proteomes" id="UP001274830">
    <property type="component" value="Unassembled WGS sequence"/>
</dbReference>
<organism evidence="5 6">
    <name type="scientific">Recurvomyces mirabilis</name>
    <dbReference type="NCBI Taxonomy" id="574656"/>
    <lineage>
        <taxon>Eukaryota</taxon>
        <taxon>Fungi</taxon>
        <taxon>Dikarya</taxon>
        <taxon>Ascomycota</taxon>
        <taxon>Pezizomycotina</taxon>
        <taxon>Dothideomycetes</taxon>
        <taxon>Dothideomycetidae</taxon>
        <taxon>Mycosphaerellales</taxon>
        <taxon>Teratosphaeriaceae</taxon>
        <taxon>Recurvomyces</taxon>
    </lineage>
</organism>
<dbReference type="InterPro" id="IPR003960">
    <property type="entry name" value="ATPase_AAA_CS"/>
</dbReference>
<comment type="caution">
    <text evidence="5">The sequence shown here is derived from an EMBL/GenBank/DDBJ whole genome shotgun (WGS) entry which is preliminary data.</text>
</comment>
<keyword evidence="2" id="KW-0547">Nucleotide-binding</keyword>
<dbReference type="PROSITE" id="PS00674">
    <property type="entry name" value="AAA"/>
    <property type="match status" value="1"/>
</dbReference>
<dbReference type="InterPro" id="IPR003959">
    <property type="entry name" value="ATPase_AAA_core"/>
</dbReference>
<dbReference type="AlphaFoldDB" id="A0AAE1BYZ2"/>
<gene>
    <name evidence="5" type="primary">AFG2</name>
    <name evidence="5" type="ORF">LTR78_007164</name>
</gene>
<dbReference type="GeneID" id="89966904"/>
<dbReference type="Pfam" id="PF17862">
    <property type="entry name" value="AAA_lid_3"/>
    <property type="match status" value="1"/>
</dbReference>
<dbReference type="InterPro" id="IPR050168">
    <property type="entry name" value="AAA_ATPase_domain"/>
</dbReference>
<keyword evidence="3" id="KW-0067">ATP-binding</keyword>
<dbReference type="Gene3D" id="3.40.50.300">
    <property type="entry name" value="P-loop containing nucleotide triphosphate hydrolases"/>
    <property type="match status" value="2"/>
</dbReference>
<dbReference type="InterPro" id="IPR027417">
    <property type="entry name" value="P-loop_NTPase"/>
</dbReference>
<dbReference type="FunFam" id="3.40.50.300:FF:000018">
    <property type="entry name" value="Cell division control 48"/>
    <property type="match status" value="1"/>
</dbReference>
<dbReference type="PANTHER" id="PTHR23077">
    <property type="entry name" value="AAA-FAMILY ATPASE"/>
    <property type="match status" value="1"/>
</dbReference>
<dbReference type="Gene3D" id="1.10.8.60">
    <property type="match status" value="2"/>
</dbReference>
<keyword evidence="6" id="KW-1185">Reference proteome</keyword>
<reference evidence="5" key="1">
    <citation type="submission" date="2023-07" db="EMBL/GenBank/DDBJ databases">
        <title>Black Yeasts Isolated from many extreme environments.</title>
        <authorList>
            <person name="Coleine C."/>
            <person name="Stajich J.E."/>
            <person name="Selbmann L."/>
        </authorList>
    </citation>
    <scope>NUCLEOTIDE SEQUENCE</scope>
    <source>
        <strain evidence="5">CCFEE 5485</strain>
    </source>
</reference>
<dbReference type="InterPro" id="IPR041569">
    <property type="entry name" value="AAA_lid_3"/>
</dbReference>
<dbReference type="RefSeq" id="XP_064689976.1">
    <property type="nucleotide sequence ID" value="XM_064842348.1"/>
</dbReference>
<evidence type="ECO:0000256" key="1">
    <source>
        <dbReference type="ARBA" id="ARBA00022737"/>
    </source>
</evidence>
<dbReference type="InterPro" id="IPR003593">
    <property type="entry name" value="AAA+_ATPase"/>
</dbReference>
<evidence type="ECO:0000313" key="5">
    <source>
        <dbReference type="EMBL" id="KAK3673053.1"/>
    </source>
</evidence>
<dbReference type="GO" id="GO:0016887">
    <property type="term" value="F:ATP hydrolysis activity"/>
    <property type="evidence" value="ECO:0007669"/>
    <property type="project" value="InterPro"/>
</dbReference>
<dbReference type="Pfam" id="PF00004">
    <property type="entry name" value="AAA"/>
    <property type="match status" value="2"/>
</dbReference>
<dbReference type="EMBL" id="JAUTXT010000028">
    <property type="protein sequence ID" value="KAK3673053.1"/>
    <property type="molecule type" value="Genomic_DNA"/>
</dbReference>
<dbReference type="SUPFAM" id="SSF52540">
    <property type="entry name" value="P-loop containing nucleoside triphosphate hydrolases"/>
    <property type="match status" value="2"/>
</dbReference>
<protein>
    <submittedName>
        <fullName evidence="5">AAA+-type ATPase</fullName>
    </submittedName>
</protein>
<sequence length="757" mass="82290">MNPPNGRLSIHMANDPTSFVIRPLPGAGLDGAFRFHLSPDSLDRLGLQSGVDVCQITGEKGGTGYGIAWRATDKMGTSPKLRPVKLTSTAQAAFGFQEGSHVAISKSAASIMPAASLTLTDITPPDWRTPDDTDDLAWLKRADSYLTDCEAIAAGTTFDLSAKKKLRRRFYVDHVQGNSASGTSGLFYCDGMTKVVIGDESTRFDTPSLALGDSFPVLDIGAIGGLVDEIKLLNKRMDRVLNRSSHVVSKSRHAHDARHTLLHGYEGTGKSMLIEAVERTPGASIHTIREDDLSTPTKAITFIEQTFDDALRAQPSIITIDKLDKLMPKENSTLTSVLVRQFKKIRGARVFVLAAARSTLSIDNVLLRAARTAILRTMLVDESEGLAELISSKTHGFTGGDLDMLVSRAHEFAEDRVDFHLSGILPIGLRDELRNGNATNGNGHMASSIYSEDTTQVDTSLLEMQPPALTEEDFDLARATVHPSALREVFFEKPKVKWSNIGGSDAIKQQFDDTLGLPLQHPEQFARYDLRPSKGVLLYGPPGCSKTMTAQAVATTYNLNFIAIKGAELISMYVGESEKAIRELFGKARQAAPCVIFFDEIDAIGAERDAGGTKGLNVLTTLLNEMDGFEETKNVLVLAATNKPEVLDPALLRPGRFDSHIYIGLPNIEARKEILKIGLRVAEGVDIEKLAADTEGYSGAEIVRICNMAKMSGFKHDVATESSRIAIGGQDFEEAFRAVRKGTTAEMLEGYEAFATR</sequence>
<evidence type="ECO:0000259" key="4">
    <source>
        <dbReference type="SMART" id="SM00382"/>
    </source>
</evidence>
<feature type="domain" description="AAA+ ATPase" evidence="4">
    <location>
        <begin position="256"/>
        <end position="379"/>
    </location>
</feature>
<dbReference type="GO" id="GO:0005524">
    <property type="term" value="F:ATP binding"/>
    <property type="evidence" value="ECO:0007669"/>
    <property type="project" value="UniProtKB-KW"/>
</dbReference>
<proteinExistence type="predicted"/>
<keyword evidence="1" id="KW-0677">Repeat</keyword>
<dbReference type="SMART" id="SM00382">
    <property type="entry name" value="AAA"/>
    <property type="match status" value="2"/>
</dbReference>
<name>A0AAE1BYZ2_9PEZI</name>
<feature type="domain" description="AAA+ ATPase" evidence="4">
    <location>
        <begin position="532"/>
        <end position="667"/>
    </location>
</feature>
<dbReference type="GO" id="GO:0005737">
    <property type="term" value="C:cytoplasm"/>
    <property type="evidence" value="ECO:0007669"/>
    <property type="project" value="TreeGrafter"/>
</dbReference>
<evidence type="ECO:0000256" key="2">
    <source>
        <dbReference type="ARBA" id="ARBA00022741"/>
    </source>
</evidence>
<accession>A0AAE1BYZ2</accession>
<dbReference type="PANTHER" id="PTHR23077:SF27">
    <property type="entry name" value="ATPASE FAMILY GENE 2 PROTEIN HOMOLOG A"/>
    <property type="match status" value="1"/>
</dbReference>
<evidence type="ECO:0000313" key="6">
    <source>
        <dbReference type="Proteomes" id="UP001274830"/>
    </source>
</evidence>